<evidence type="ECO:0008006" key="9">
    <source>
        <dbReference type="Google" id="ProtNLM"/>
    </source>
</evidence>
<dbReference type="InterPro" id="IPR007280">
    <property type="entry name" value="Peptidase_C_arc/bac"/>
</dbReference>
<organism evidence="7 8">
    <name type="scientific">Pseudoalteromonas peptidolytica F12-50-A1</name>
    <dbReference type="NCBI Taxonomy" id="1315280"/>
    <lineage>
        <taxon>Bacteria</taxon>
        <taxon>Pseudomonadati</taxon>
        <taxon>Pseudomonadota</taxon>
        <taxon>Gammaproteobacteria</taxon>
        <taxon>Alteromonadales</taxon>
        <taxon>Pseudoalteromonadaceae</taxon>
        <taxon>Pseudoalteromonas</taxon>
    </lineage>
</organism>
<dbReference type="Pfam" id="PF04151">
    <property type="entry name" value="PPC"/>
    <property type="match status" value="2"/>
</dbReference>
<feature type="domain" description="Peptidase C-terminal archaeal/bacterial" evidence="5">
    <location>
        <begin position="468"/>
        <end position="533"/>
    </location>
</feature>
<feature type="signal peptide" evidence="3">
    <location>
        <begin position="1"/>
        <end position="21"/>
    </location>
</feature>
<dbReference type="PANTHER" id="PTHR45867:SF3">
    <property type="entry name" value="ACID PHOSPHATASE TYPE 7"/>
    <property type="match status" value="1"/>
</dbReference>
<keyword evidence="1 3" id="KW-0732">Signal</keyword>
<evidence type="ECO:0000259" key="5">
    <source>
        <dbReference type="Pfam" id="PF04151"/>
    </source>
</evidence>
<evidence type="ECO:0000313" key="7">
    <source>
        <dbReference type="EMBL" id="MBE0345623.1"/>
    </source>
</evidence>
<dbReference type="AlphaFoldDB" id="A0A8I0MUD3"/>
<feature type="domain" description="Peptidase C-terminal archaeal/bacterial" evidence="5">
    <location>
        <begin position="573"/>
        <end position="640"/>
    </location>
</feature>
<feature type="region of interest" description="Disordered" evidence="2">
    <location>
        <begin position="546"/>
        <end position="566"/>
    </location>
</feature>
<dbReference type="GO" id="GO:0046872">
    <property type="term" value="F:metal ion binding"/>
    <property type="evidence" value="ECO:0007669"/>
    <property type="project" value="InterPro"/>
</dbReference>
<dbReference type="Proteomes" id="UP000660708">
    <property type="component" value="Unassembled WGS sequence"/>
</dbReference>
<keyword evidence="8" id="KW-1185">Reference proteome</keyword>
<accession>A0A8I0MUD3</accession>
<dbReference type="SUPFAM" id="SSF49363">
    <property type="entry name" value="Purple acid phosphatase, N-terminal domain"/>
    <property type="match status" value="1"/>
</dbReference>
<dbReference type="Pfam" id="PF00149">
    <property type="entry name" value="Metallophos"/>
    <property type="match status" value="1"/>
</dbReference>
<gene>
    <name evidence="7" type="ORF">PPEP_a0533</name>
</gene>
<dbReference type="InterPro" id="IPR004843">
    <property type="entry name" value="Calcineurin-like_PHP"/>
</dbReference>
<evidence type="ECO:0000259" key="6">
    <source>
        <dbReference type="Pfam" id="PF16656"/>
    </source>
</evidence>
<dbReference type="Gene3D" id="2.60.120.380">
    <property type="match status" value="2"/>
</dbReference>
<sequence length="654" mass="71563">MKYTYTATLLLTTSLSFGSMAASDYHRLVWDAEPSTSATIGFTATSGTGHIVKYGDTTDEQTWRSGAVSATHTFDNGLSSSFVKLTGLTPNSAVYYRVCDSDGCGQRLWFRTAPQTASGITAVAGGDTRTGWTTRRKGNALIAKIRPLFIMHGGDYTNANSASEMREYLKDWQLTFSDDLINGLAYKRIYPFVATHGNHEDDNYKTLCQVFGVDYDQDGTCTAKDTYGAFNVAGLLRVYTLNSQFKNSGWSNYATAMNNWLKSDLQSQGAGAKWRVAQYHKPMYPHYSGKSDNTILHTWWAQTFYDHAMNLVVESDTHINKLTYALSPTSNGFSATTQGGTVYVGEGSWGAPARSANDPKNWTIDLASIQQFKVLSVTNDKLTVRTAEFSSNATALTKAERDADPLALPMNMTWWYATEIGEELNLLKAANNLSVIDTPVIEPPLPTELISGQAETNLTGAQASQSLFYIAVPPTATQLTVETRGGQGDVDLYVLFNAPPTTNTFECRPYKSGNNEVCTITPVQSGNYYVMLNGYRDYSGVSLTATYSTDTPPDQGKQKQWPDQGGSKGQWQYYTFDVAQGTQSLQISAAGGTGDADLYVRFGQKPTSELYECRPYENGNNELCTITAPAAGQWHIGLYGYAAYSGVTVEANAQ</sequence>
<dbReference type="InterPro" id="IPR015914">
    <property type="entry name" value="PAPs_N"/>
</dbReference>
<proteinExistence type="predicted"/>
<feature type="chain" id="PRO_5034122215" description="Phosphohydrolase" evidence="3">
    <location>
        <begin position="22"/>
        <end position="654"/>
    </location>
</feature>
<dbReference type="PANTHER" id="PTHR45867">
    <property type="entry name" value="PURPLE ACID PHOSPHATASE"/>
    <property type="match status" value="1"/>
</dbReference>
<name>A0A8I0MUD3_9GAMM</name>
<comment type="caution">
    <text evidence="7">The sequence shown here is derived from an EMBL/GenBank/DDBJ whole genome shotgun (WGS) entry which is preliminary data.</text>
</comment>
<dbReference type="GO" id="GO:0003993">
    <property type="term" value="F:acid phosphatase activity"/>
    <property type="evidence" value="ECO:0007669"/>
    <property type="project" value="InterPro"/>
</dbReference>
<protein>
    <recommendedName>
        <fullName evidence="9">Phosphohydrolase</fullName>
    </recommendedName>
</protein>
<dbReference type="SUPFAM" id="SSF56300">
    <property type="entry name" value="Metallo-dependent phosphatases"/>
    <property type="match status" value="1"/>
</dbReference>
<dbReference type="Pfam" id="PF16656">
    <property type="entry name" value="Pur_ac_phosph_N"/>
    <property type="match status" value="1"/>
</dbReference>
<evidence type="ECO:0000256" key="2">
    <source>
        <dbReference type="SAM" id="MobiDB-lite"/>
    </source>
</evidence>
<dbReference type="Gene3D" id="2.60.40.380">
    <property type="entry name" value="Purple acid phosphatase-like, N-terminal"/>
    <property type="match status" value="1"/>
</dbReference>
<evidence type="ECO:0000256" key="1">
    <source>
        <dbReference type="ARBA" id="ARBA00022729"/>
    </source>
</evidence>
<feature type="domain" description="Purple acid phosphatase N-terminal" evidence="6">
    <location>
        <begin position="27"/>
        <end position="112"/>
    </location>
</feature>
<dbReference type="InterPro" id="IPR008963">
    <property type="entry name" value="Purple_acid_Pase-like_N"/>
</dbReference>
<dbReference type="EMBL" id="AQHF01000020">
    <property type="protein sequence ID" value="MBE0345623.1"/>
    <property type="molecule type" value="Genomic_DNA"/>
</dbReference>
<reference evidence="7 8" key="1">
    <citation type="submission" date="2015-06" db="EMBL/GenBank/DDBJ databases">
        <title>Genome sequence of Pseudoalteromonas peptidolytica.</title>
        <authorList>
            <person name="Xie B.-B."/>
            <person name="Rong J.-C."/>
            <person name="Qin Q.-L."/>
            <person name="Zhang Y.-Z."/>
        </authorList>
    </citation>
    <scope>NUCLEOTIDE SEQUENCE [LARGE SCALE GENOMIC DNA]</scope>
    <source>
        <strain evidence="7 8">F12-50-A1</strain>
    </source>
</reference>
<evidence type="ECO:0000259" key="4">
    <source>
        <dbReference type="Pfam" id="PF00149"/>
    </source>
</evidence>
<evidence type="ECO:0000256" key="3">
    <source>
        <dbReference type="SAM" id="SignalP"/>
    </source>
</evidence>
<evidence type="ECO:0000313" key="8">
    <source>
        <dbReference type="Proteomes" id="UP000660708"/>
    </source>
</evidence>
<dbReference type="Gene3D" id="3.60.21.10">
    <property type="match status" value="1"/>
</dbReference>
<dbReference type="InterPro" id="IPR029052">
    <property type="entry name" value="Metallo-depent_PP-like"/>
</dbReference>
<dbReference type="RefSeq" id="WP_147390443.1">
    <property type="nucleotide sequence ID" value="NZ_AQHF01000020.1"/>
</dbReference>
<feature type="domain" description="Calcineurin-like phosphoesterase" evidence="4">
    <location>
        <begin position="142"/>
        <end position="318"/>
    </location>
</feature>